<evidence type="ECO:0008006" key="3">
    <source>
        <dbReference type="Google" id="ProtNLM"/>
    </source>
</evidence>
<accession>A0ABZ1CGI9</accession>
<dbReference type="EMBL" id="CP139781">
    <property type="protein sequence ID" value="WRQ89385.1"/>
    <property type="molecule type" value="Genomic_DNA"/>
</dbReference>
<name>A0ABZ1CGI9_9BACT</name>
<proteinExistence type="predicted"/>
<reference evidence="1 2" key="1">
    <citation type="submission" date="2021-08" db="EMBL/GenBank/DDBJ databases">
        <authorList>
            <person name="Zhang D."/>
            <person name="Zhang A."/>
            <person name="Wang L."/>
        </authorList>
    </citation>
    <scope>NUCLEOTIDE SEQUENCE [LARGE SCALE GENOMIC DNA]</scope>
    <source>
        <strain evidence="1 2">WL0086</strain>
    </source>
</reference>
<evidence type="ECO:0000313" key="2">
    <source>
        <dbReference type="Proteomes" id="UP000738431"/>
    </source>
</evidence>
<gene>
    <name evidence="1" type="ORF">K1X11_008185</name>
</gene>
<evidence type="ECO:0000313" key="1">
    <source>
        <dbReference type="EMBL" id="WRQ89385.1"/>
    </source>
</evidence>
<sequence>MPEQLEFTRILACLDFPGRRVVTVHEIAEALGFTPRHVAGWIESGDLLSVDGKGNGSSRSRHRVPIDSYRDFIVRRLTDPEHRREFLLQLPKGSLRALRAEIDDLLKTAA</sequence>
<keyword evidence="2" id="KW-1185">Reference proteome</keyword>
<protein>
    <recommendedName>
        <fullName evidence="3">HTH merR-type domain-containing protein</fullName>
    </recommendedName>
</protein>
<dbReference type="RefSeq" id="WP_221029924.1">
    <property type="nucleotide sequence ID" value="NZ_CP139781.1"/>
</dbReference>
<reference evidence="1 2" key="2">
    <citation type="submission" date="2023-12" db="EMBL/GenBank/DDBJ databases">
        <title>Description of an unclassified Opitutus bacterium of Verrucomicrobiota.</title>
        <authorList>
            <person name="Zhang D.-F."/>
        </authorList>
    </citation>
    <scope>NUCLEOTIDE SEQUENCE [LARGE SCALE GENOMIC DNA]</scope>
    <source>
        <strain evidence="1 2">WL0086</strain>
    </source>
</reference>
<organism evidence="1 2">
    <name type="scientific">Actomonas aquatica</name>
    <dbReference type="NCBI Taxonomy" id="2866162"/>
    <lineage>
        <taxon>Bacteria</taxon>
        <taxon>Pseudomonadati</taxon>
        <taxon>Verrucomicrobiota</taxon>
        <taxon>Opitutia</taxon>
        <taxon>Opitutales</taxon>
        <taxon>Opitutaceae</taxon>
        <taxon>Actomonas</taxon>
    </lineage>
</organism>
<dbReference type="Proteomes" id="UP000738431">
    <property type="component" value="Chromosome"/>
</dbReference>